<dbReference type="PANTHER" id="PTHR31947:SF36">
    <property type="entry name" value="DNA_RNA-BINDING PROTEIN ALBA-LIKE DOMAIN-CONTAINING PROTEIN"/>
    <property type="match status" value="1"/>
</dbReference>
<evidence type="ECO:0000313" key="2">
    <source>
        <dbReference type="EMBL" id="OMJ85631.1"/>
    </source>
</evidence>
<dbReference type="SUPFAM" id="SSF82704">
    <property type="entry name" value="AlbA-like"/>
    <property type="match status" value="1"/>
</dbReference>
<dbReference type="GO" id="GO:0003723">
    <property type="term" value="F:RNA binding"/>
    <property type="evidence" value="ECO:0007669"/>
    <property type="project" value="UniProtKB-KW"/>
</dbReference>
<evidence type="ECO:0008006" key="4">
    <source>
        <dbReference type="Google" id="ProtNLM"/>
    </source>
</evidence>
<proteinExistence type="predicted"/>
<evidence type="ECO:0000313" key="3">
    <source>
        <dbReference type="Proteomes" id="UP000187209"/>
    </source>
</evidence>
<comment type="caution">
    <text evidence="2">The sequence shown here is derived from an EMBL/GenBank/DDBJ whole genome shotgun (WGS) entry which is preliminary data.</text>
</comment>
<sequence length="105" mass="11752">MAVEIRAGINKPYATFINEAKQGLKDKGMIELHGLGDSITNVIKVGDMLSSQGYADLTSFHTLTLDENREGKTWSKPKVIISLKRSATFDKAYNEYESRRSARNN</sequence>
<evidence type="ECO:0000256" key="1">
    <source>
        <dbReference type="ARBA" id="ARBA00022884"/>
    </source>
</evidence>
<reference evidence="2 3" key="1">
    <citation type="submission" date="2016-11" db="EMBL/GenBank/DDBJ databases">
        <title>The macronuclear genome of Stentor coeruleus: a giant cell with tiny introns.</title>
        <authorList>
            <person name="Slabodnick M."/>
            <person name="Ruby J.G."/>
            <person name="Reiff S.B."/>
            <person name="Swart E.C."/>
            <person name="Gosai S."/>
            <person name="Prabakaran S."/>
            <person name="Witkowska E."/>
            <person name="Larue G.E."/>
            <person name="Fisher S."/>
            <person name="Freeman R.M."/>
            <person name="Gunawardena J."/>
            <person name="Chu W."/>
            <person name="Stover N.A."/>
            <person name="Gregory B.D."/>
            <person name="Nowacki M."/>
            <person name="Derisi J."/>
            <person name="Roy S.W."/>
            <person name="Marshall W.F."/>
            <person name="Sood P."/>
        </authorList>
    </citation>
    <scope>NUCLEOTIDE SEQUENCE [LARGE SCALE GENOMIC DNA]</scope>
    <source>
        <strain evidence="2">WM001</strain>
    </source>
</reference>
<dbReference type="Gene3D" id="3.30.110.20">
    <property type="entry name" value="Alba-like domain"/>
    <property type="match status" value="1"/>
</dbReference>
<gene>
    <name evidence="2" type="ORF">SteCoe_12976</name>
</gene>
<dbReference type="InterPro" id="IPR014560">
    <property type="entry name" value="UCP030333_Alba"/>
</dbReference>
<accession>A0A1R2C9G6</accession>
<dbReference type="Proteomes" id="UP000187209">
    <property type="component" value="Unassembled WGS sequence"/>
</dbReference>
<keyword evidence="1" id="KW-0694">RNA-binding</keyword>
<dbReference type="AlphaFoldDB" id="A0A1R2C9G6"/>
<dbReference type="InterPro" id="IPR036882">
    <property type="entry name" value="Alba-like_dom_sf"/>
</dbReference>
<dbReference type="GO" id="GO:0005634">
    <property type="term" value="C:nucleus"/>
    <property type="evidence" value="ECO:0007669"/>
    <property type="project" value="TreeGrafter"/>
</dbReference>
<name>A0A1R2C9G6_9CILI</name>
<dbReference type="EMBL" id="MPUH01000230">
    <property type="protein sequence ID" value="OMJ85631.1"/>
    <property type="molecule type" value="Genomic_DNA"/>
</dbReference>
<protein>
    <recommendedName>
        <fullName evidence="4">DNA/RNA-binding protein Alba-like domain-containing protein</fullName>
    </recommendedName>
</protein>
<dbReference type="PANTHER" id="PTHR31947">
    <property type="entry name" value="DNA/RNA-BINDING PROTEIN ALBA 3"/>
    <property type="match status" value="1"/>
</dbReference>
<organism evidence="2 3">
    <name type="scientific">Stentor coeruleus</name>
    <dbReference type="NCBI Taxonomy" id="5963"/>
    <lineage>
        <taxon>Eukaryota</taxon>
        <taxon>Sar</taxon>
        <taxon>Alveolata</taxon>
        <taxon>Ciliophora</taxon>
        <taxon>Postciliodesmatophora</taxon>
        <taxon>Heterotrichea</taxon>
        <taxon>Heterotrichida</taxon>
        <taxon>Stentoridae</taxon>
        <taxon>Stentor</taxon>
    </lineage>
</organism>
<keyword evidence="3" id="KW-1185">Reference proteome</keyword>